<organism evidence="2 3">
    <name type="scientific">Saprolegnia diclina (strain VS20)</name>
    <dbReference type="NCBI Taxonomy" id="1156394"/>
    <lineage>
        <taxon>Eukaryota</taxon>
        <taxon>Sar</taxon>
        <taxon>Stramenopiles</taxon>
        <taxon>Oomycota</taxon>
        <taxon>Saprolegniomycetes</taxon>
        <taxon>Saprolegniales</taxon>
        <taxon>Saprolegniaceae</taxon>
        <taxon>Saprolegnia</taxon>
    </lineage>
</organism>
<dbReference type="GO" id="GO:0006457">
    <property type="term" value="P:protein folding"/>
    <property type="evidence" value="ECO:0007669"/>
    <property type="project" value="InterPro"/>
</dbReference>
<dbReference type="GO" id="GO:0005524">
    <property type="term" value="F:ATP binding"/>
    <property type="evidence" value="ECO:0007669"/>
    <property type="project" value="InterPro"/>
</dbReference>
<accession>T0RX15</accession>
<evidence type="ECO:0000313" key="3">
    <source>
        <dbReference type="Proteomes" id="UP000030762"/>
    </source>
</evidence>
<dbReference type="Gene3D" id="3.30.260.10">
    <property type="entry name" value="TCP-1-like chaperonin intermediate domain"/>
    <property type="match status" value="1"/>
</dbReference>
<dbReference type="eggNOG" id="KOG0360">
    <property type="taxonomic scope" value="Eukaryota"/>
</dbReference>
<dbReference type="Gene3D" id="3.50.7.10">
    <property type="entry name" value="GroEL"/>
    <property type="match status" value="1"/>
</dbReference>
<feature type="compositionally biased region" description="Acidic residues" evidence="1">
    <location>
        <begin position="844"/>
        <end position="855"/>
    </location>
</feature>
<feature type="compositionally biased region" description="Pro residues" evidence="1">
    <location>
        <begin position="788"/>
        <end position="797"/>
    </location>
</feature>
<reference evidence="2 3" key="1">
    <citation type="submission" date="2012-04" db="EMBL/GenBank/DDBJ databases">
        <title>The Genome Sequence of Saprolegnia declina VS20.</title>
        <authorList>
            <consortium name="The Broad Institute Genome Sequencing Platform"/>
            <person name="Russ C."/>
            <person name="Nusbaum C."/>
            <person name="Tyler B."/>
            <person name="van West P."/>
            <person name="Dieguez-Uribeondo J."/>
            <person name="de Bruijn I."/>
            <person name="Tripathy S."/>
            <person name="Jiang R."/>
            <person name="Young S.K."/>
            <person name="Zeng Q."/>
            <person name="Gargeya S."/>
            <person name="Fitzgerald M."/>
            <person name="Haas B."/>
            <person name="Abouelleil A."/>
            <person name="Alvarado L."/>
            <person name="Arachchi H.M."/>
            <person name="Berlin A."/>
            <person name="Chapman S.B."/>
            <person name="Goldberg J."/>
            <person name="Griggs A."/>
            <person name="Gujja S."/>
            <person name="Hansen M."/>
            <person name="Howarth C."/>
            <person name="Imamovic A."/>
            <person name="Larimer J."/>
            <person name="McCowen C."/>
            <person name="Montmayeur A."/>
            <person name="Murphy C."/>
            <person name="Neiman D."/>
            <person name="Pearson M."/>
            <person name="Priest M."/>
            <person name="Roberts A."/>
            <person name="Saif S."/>
            <person name="Shea T."/>
            <person name="Sisk P."/>
            <person name="Sykes S."/>
            <person name="Wortman J."/>
            <person name="Nusbaum C."/>
            <person name="Birren B."/>
        </authorList>
    </citation>
    <scope>NUCLEOTIDE SEQUENCE [LARGE SCALE GENOMIC DNA]</scope>
    <source>
        <strain evidence="2 3">VS20</strain>
    </source>
</reference>
<evidence type="ECO:0000313" key="2">
    <source>
        <dbReference type="EMBL" id="EQC37103.1"/>
    </source>
</evidence>
<dbReference type="Proteomes" id="UP000030762">
    <property type="component" value="Unassembled WGS sequence"/>
</dbReference>
<feature type="compositionally biased region" description="Polar residues" evidence="1">
    <location>
        <begin position="890"/>
        <end position="902"/>
    </location>
</feature>
<dbReference type="RefSeq" id="XP_008609265.1">
    <property type="nucleotide sequence ID" value="XM_008611043.1"/>
</dbReference>
<dbReference type="Gene3D" id="1.10.560.10">
    <property type="entry name" value="GroEL-like equatorial domain"/>
    <property type="match status" value="1"/>
</dbReference>
<evidence type="ECO:0000256" key="1">
    <source>
        <dbReference type="SAM" id="MobiDB-lite"/>
    </source>
</evidence>
<feature type="compositionally biased region" description="Low complexity" evidence="1">
    <location>
        <begin position="776"/>
        <end position="787"/>
    </location>
</feature>
<feature type="region of interest" description="Disordered" evidence="1">
    <location>
        <begin position="775"/>
        <end position="976"/>
    </location>
</feature>
<dbReference type="PANTHER" id="PTHR46787:SF1">
    <property type="entry name" value="MOLECULAR CHAPERONE MKKS"/>
    <property type="match status" value="1"/>
</dbReference>
<dbReference type="InParanoid" id="T0RX15"/>
<keyword evidence="3" id="KW-1185">Reference proteome</keyword>
<proteinExistence type="predicted"/>
<dbReference type="InterPro" id="IPR027413">
    <property type="entry name" value="GROEL-like_equatorial_sf"/>
</dbReference>
<dbReference type="InterPro" id="IPR028790">
    <property type="entry name" value="MKKS"/>
</dbReference>
<dbReference type="STRING" id="1156394.T0RX15"/>
<dbReference type="GeneID" id="19946057"/>
<sequence length="976" mass="107189">MARLVAFDAEVLDHEATTRAIEQLVRTIDELCGACYGPRGRCIMLRANERCGDAITITSTAARIFERSNVATSSPVATLYCQLLQSHMKQFKDHGLFAALFSSTLLREALTSLQDISRSQIIQGYTLALQWSQRFLRDPAQCHSRREVAWSNVDAIAAVITGVLRPKTAVAALGSALQHHVGLVLEAFVHVLQDALDEPHEARLLRFVRLDALDPIASCVHLNTLFLDVPAPWPYPPLVDVVVALYSISLHAPDDPLHVQLVADDVDVMDALTIEADRMTWQRLATHLASLRVTMVLSQRKIPLPLMHLLAKHRIASVERLSIKHIGAVQALSGAALLGDWHAHVTKKDLGHLARVRVDGAHLVLSTNDHALPNTADGPSILSRARAVVTFGLACPDTHAYDELTHAIHAAMDILTKLLHAPIVYGGGGLMELELAEHTTTTTTIVYGGGGLMELELAEHLERRVDGISSRGMDRSAGVEVRQLQRVLKAYIHSLRALVARMNPAGVMPSALRARLRRLILDFGSSKLAALSTGVSTATTLLRLDASLLSASHSLAMEELRVGELIAYHCAAFVAGDPRGRRESIVVRIRSDTKHEYPISIVSNDILTQDSMIKRVQDADGNAIERPEGMWRKVYTFTMFPGKHRTAQNASTILKAAMKNVIKDSYAAVYGEKPAKEAKREKQKKNRAPETANISKFFKPLGPKTERKDKDVAVVPPNKTFSEFSKPLTPAKKAAKKLDAMAEDFFKSELPMTPAKTKKTEEVLFTMDDLIASGLSSNRIQSSQNSSPCPPRQLPRPPMKKPEHKPAFANIDDSPPVKTSTKRVSDECDARPAKKPFKVHLEPDPETIDPNDDDWSIPKKSVLESLGPGRAPRSLGVNLRRLPPAGSKRPASTSISETSFYSASPAKRVGSSPAKASPKTKQFAKFVEAREKEEEDEKATKSPVTKNKWLQRRGQTSSARANAKQSTMTSHFQSLS</sequence>
<dbReference type="GO" id="GO:0060271">
    <property type="term" value="P:cilium assembly"/>
    <property type="evidence" value="ECO:0007669"/>
    <property type="project" value="InterPro"/>
</dbReference>
<dbReference type="GO" id="GO:0005737">
    <property type="term" value="C:cytoplasm"/>
    <property type="evidence" value="ECO:0007669"/>
    <property type="project" value="TreeGrafter"/>
</dbReference>
<protein>
    <submittedName>
        <fullName evidence="2">Uncharacterized protein</fullName>
    </submittedName>
</protein>
<dbReference type="GO" id="GO:0032502">
    <property type="term" value="P:developmental process"/>
    <property type="evidence" value="ECO:0007669"/>
    <property type="project" value="TreeGrafter"/>
</dbReference>
<dbReference type="OrthoDB" id="528704at2759"/>
<gene>
    <name evidence="2" type="ORF">SDRG_05330</name>
</gene>
<feature type="compositionally biased region" description="Basic and acidic residues" evidence="1">
    <location>
        <begin position="823"/>
        <end position="832"/>
    </location>
</feature>
<dbReference type="InterPro" id="IPR002423">
    <property type="entry name" value="Cpn60/GroEL/TCP-1"/>
</dbReference>
<dbReference type="VEuPathDB" id="FungiDB:SDRG_05330"/>
<dbReference type="SUPFAM" id="SSF48592">
    <property type="entry name" value="GroEL equatorial domain-like"/>
    <property type="match status" value="1"/>
</dbReference>
<dbReference type="OMA" id="NERCGDA"/>
<dbReference type="InterPro" id="IPR027409">
    <property type="entry name" value="GroEL-like_apical_dom_sf"/>
</dbReference>
<dbReference type="EMBL" id="JH767145">
    <property type="protein sequence ID" value="EQC37103.1"/>
    <property type="molecule type" value="Genomic_DNA"/>
</dbReference>
<dbReference type="InterPro" id="IPR027410">
    <property type="entry name" value="TCP-1-like_intermed_sf"/>
</dbReference>
<dbReference type="GO" id="GO:0051131">
    <property type="term" value="P:chaperone-mediated protein complex assembly"/>
    <property type="evidence" value="ECO:0007669"/>
    <property type="project" value="TreeGrafter"/>
</dbReference>
<name>T0RX15_SAPDV</name>
<dbReference type="PANTHER" id="PTHR46787">
    <property type="entry name" value="SYNDROMES PUTATIVE CHAPERONIN-RELATED"/>
    <property type="match status" value="1"/>
</dbReference>
<dbReference type="AlphaFoldDB" id="T0RX15"/>
<dbReference type="SUPFAM" id="SSF52029">
    <property type="entry name" value="GroEL apical domain-like"/>
    <property type="match status" value="1"/>
</dbReference>
<dbReference type="GO" id="GO:0005634">
    <property type="term" value="C:nucleus"/>
    <property type="evidence" value="ECO:0007669"/>
    <property type="project" value="TreeGrafter"/>
</dbReference>
<feature type="compositionally biased region" description="Polar residues" evidence="1">
    <location>
        <begin position="953"/>
        <end position="976"/>
    </location>
</feature>
<dbReference type="GO" id="GO:0051082">
    <property type="term" value="F:unfolded protein binding"/>
    <property type="evidence" value="ECO:0007669"/>
    <property type="project" value="InterPro"/>
</dbReference>
<dbReference type="Pfam" id="PF00118">
    <property type="entry name" value="Cpn60_TCP1"/>
    <property type="match status" value="1"/>
</dbReference>